<dbReference type="Proteomes" id="UP001054252">
    <property type="component" value="Unassembled WGS sequence"/>
</dbReference>
<accession>A0AAV5MIV3</accession>
<sequence length="73" mass="7944">MEELDQTAYHGRDQVQLGLAAASLAPNHPIRVEQNQTGGGAGGRPPPQLRPRSEVEKGDDDWSRKGVWVSDPL</sequence>
<dbReference type="EMBL" id="BPVZ01000326">
    <property type="protein sequence ID" value="GKV49896.1"/>
    <property type="molecule type" value="Genomic_DNA"/>
</dbReference>
<feature type="compositionally biased region" description="Basic and acidic residues" evidence="1">
    <location>
        <begin position="51"/>
        <end position="64"/>
    </location>
</feature>
<feature type="region of interest" description="Disordered" evidence="1">
    <location>
        <begin position="26"/>
        <end position="73"/>
    </location>
</feature>
<name>A0AAV5MIV3_9ROSI</name>
<comment type="caution">
    <text evidence="2">The sequence shown here is derived from an EMBL/GenBank/DDBJ whole genome shotgun (WGS) entry which is preliminary data.</text>
</comment>
<evidence type="ECO:0000313" key="3">
    <source>
        <dbReference type="Proteomes" id="UP001054252"/>
    </source>
</evidence>
<gene>
    <name evidence="2" type="ORF">SLEP1_g56619</name>
</gene>
<dbReference type="AlphaFoldDB" id="A0AAV5MIV3"/>
<organism evidence="2 3">
    <name type="scientific">Rubroshorea leprosula</name>
    <dbReference type="NCBI Taxonomy" id="152421"/>
    <lineage>
        <taxon>Eukaryota</taxon>
        <taxon>Viridiplantae</taxon>
        <taxon>Streptophyta</taxon>
        <taxon>Embryophyta</taxon>
        <taxon>Tracheophyta</taxon>
        <taxon>Spermatophyta</taxon>
        <taxon>Magnoliopsida</taxon>
        <taxon>eudicotyledons</taxon>
        <taxon>Gunneridae</taxon>
        <taxon>Pentapetalae</taxon>
        <taxon>rosids</taxon>
        <taxon>malvids</taxon>
        <taxon>Malvales</taxon>
        <taxon>Dipterocarpaceae</taxon>
        <taxon>Rubroshorea</taxon>
    </lineage>
</organism>
<protein>
    <submittedName>
        <fullName evidence="2">Uncharacterized protein</fullName>
    </submittedName>
</protein>
<keyword evidence="3" id="KW-1185">Reference proteome</keyword>
<evidence type="ECO:0000313" key="2">
    <source>
        <dbReference type="EMBL" id="GKV49896.1"/>
    </source>
</evidence>
<reference evidence="2 3" key="1">
    <citation type="journal article" date="2021" name="Commun. Biol.">
        <title>The genome of Shorea leprosula (Dipterocarpaceae) highlights the ecological relevance of drought in aseasonal tropical rainforests.</title>
        <authorList>
            <person name="Ng K.K.S."/>
            <person name="Kobayashi M.J."/>
            <person name="Fawcett J.A."/>
            <person name="Hatakeyama M."/>
            <person name="Paape T."/>
            <person name="Ng C.H."/>
            <person name="Ang C.C."/>
            <person name="Tnah L.H."/>
            <person name="Lee C.T."/>
            <person name="Nishiyama T."/>
            <person name="Sese J."/>
            <person name="O'Brien M.J."/>
            <person name="Copetti D."/>
            <person name="Mohd Noor M.I."/>
            <person name="Ong R.C."/>
            <person name="Putra M."/>
            <person name="Sireger I.Z."/>
            <person name="Indrioko S."/>
            <person name="Kosugi Y."/>
            <person name="Izuno A."/>
            <person name="Isagi Y."/>
            <person name="Lee S.L."/>
            <person name="Shimizu K.K."/>
        </authorList>
    </citation>
    <scope>NUCLEOTIDE SEQUENCE [LARGE SCALE GENOMIC DNA]</scope>
    <source>
        <strain evidence="2">214</strain>
    </source>
</reference>
<proteinExistence type="predicted"/>
<evidence type="ECO:0000256" key="1">
    <source>
        <dbReference type="SAM" id="MobiDB-lite"/>
    </source>
</evidence>